<evidence type="ECO:0000313" key="2">
    <source>
        <dbReference type="EMBL" id="CDX22513.1"/>
    </source>
</evidence>
<organism evidence="2 3">
    <name type="scientific">Mesorhizobium plurifarium</name>
    <dbReference type="NCBI Taxonomy" id="69974"/>
    <lineage>
        <taxon>Bacteria</taxon>
        <taxon>Pseudomonadati</taxon>
        <taxon>Pseudomonadota</taxon>
        <taxon>Alphaproteobacteria</taxon>
        <taxon>Hyphomicrobiales</taxon>
        <taxon>Phyllobacteriaceae</taxon>
        <taxon>Mesorhizobium</taxon>
    </lineage>
</organism>
<dbReference type="SUPFAM" id="SSF53335">
    <property type="entry name" value="S-adenosyl-L-methionine-dependent methyltransferases"/>
    <property type="match status" value="1"/>
</dbReference>
<dbReference type="Gene3D" id="3.40.50.150">
    <property type="entry name" value="Vaccinia Virus protein VP39"/>
    <property type="match status" value="1"/>
</dbReference>
<dbReference type="InterPro" id="IPR029063">
    <property type="entry name" value="SAM-dependent_MTases_sf"/>
</dbReference>
<name>A0A090DZF7_MESPL</name>
<proteinExistence type="predicted"/>
<dbReference type="Proteomes" id="UP000046373">
    <property type="component" value="Unassembled WGS sequence"/>
</dbReference>
<reference evidence="2 3" key="1">
    <citation type="submission" date="2014-08" db="EMBL/GenBank/DDBJ databases">
        <authorList>
            <person name="Moulin Lionel"/>
        </authorList>
    </citation>
    <scope>NUCLEOTIDE SEQUENCE [LARGE SCALE GENOMIC DNA]</scope>
</reference>
<protein>
    <recommendedName>
        <fullName evidence="4">Methyltransferase type 11</fullName>
    </recommendedName>
</protein>
<dbReference type="EMBL" id="CCNB01000003">
    <property type="protein sequence ID" value="CDX22513.1"/>
    <property type="molecule type" value="Genomic_DNA"/>
</dbReference>
<gene>
    <name evidence="2" type="ORF">MPLDJ20_110453</name>
</gene>
<dbReference type="AlphaFoldDB" id="A0A090DZF7"/>
<sequence>MTEHWNAIRRHWQLLGSPLRPPPEVVEAYDRELGLGRSHVVMFGVTPELAGLGATMTSVDESCDMITGIWPGDTDTRKAVRGDWFDLPFGDASVEALIGDGCLSVIGAADFRRKLLASVARTLRADGRAAFRLYASPETPDDPREVRALALAGRVSTFHDLKWRVAMTAIAGAPDYTIPVTGILEQFDRMFPDREGLSARTGWELPVIGTIDVYRNSSVVYSFAPAAALTEEARTFFDDVRLASTGTYGLAERCPLLVLRSPKHPANGQDCSPMLGGSHRIPAQGSA</sequence>
<feature type="region of interest" description="Disordered" evidence="1">
    <location>
        <begin position="268"/>
        <end position="287"/>
    </location>
</feature>
<accession>A0A090DZF7</accession>
<evidence type="ECO:0000313" key="3">
    <source>
        <dbReference type="Proteomes" id="UP000046373"/>
    </source>
</evidence>
<evidence type="ECO:0000256" key="1">
    <source>
        <dbReference type="SAM" id="MobiDB-lite"/>
    </source>
</evidence>
<evidence type="ECO:0008006" key="4">
    <source>
        <dbReference type="Google" id="ProtNLM"/>
    </source>
</evidence>